<feature type="transmembrane region" description="Helical" evidence="4">
    <location>
        <begin position="12"/>
        <end position="31"/>
    </location>
</feature>
<sequence length="777" mass="84184">MRLSDISIKKKLVVIFLLGMFVVLAFMLINIRELRLIGGEADILSRPRQDTMLLAAEVGHLQWASRVQKYLLDNGKKPLDALLDGHKCAFGRWLYGPGKSGLEQELPALEPLFRELGEAHLALHESAARLKLAMENGDSAQARRLFEDVTMPQLKKVQEILTTARGEINTSFAGTVEKLRAKIRMTTLLDMSMGALTVLGCCLALWLLVRGISTPLARLKDHAGRVAEGEFSSVPISQGDEVGQLAEAFNIMVRHIKEKLGISQGIMRGITLPFAAFDVNCRLAYVNRAMLNCWGHSGQPEDYLGQTAGEFYYADAQRETLCHQVMAERREILNYEVTRENFKGEVKRVAMDVSPLWDLDGTLIGCFTLHRDLTEIHAQQERIAALNERIYLSADEARDISGRQTHAFEQLSEQLRTTGGMAEDQAKASLDAAQGIRSMAETMSEVAARAGRAAGDSKSAEEEAAGGVEVVRQTIACIAKVAEQTAAVAKDMEALGAHAAGIGRILGLITDVADQTNLLALNAAIEAARAGEAGRGFAVVADEVRKLAEKTMQATTEVAAAVQAIQQGVDSGGAATERAVELTRQTTQLADSSGERLNRILDVSRQAADTVAGIAHATEEQAAVGGEMLEMIKSISDKARDTTDNMRASDGYVRELSKLSGELKKIIDSMRSERRAEPRYLLRDPYRLNVVFGGREVEATLADVSRSGARLCFAAPPALEGGASVVLHAVAAPFDTLFADREARIIWVDGPQAGLAFAEPAEGDLEAIIRSVGGDRA</sequence>
<dbReference type="CDD" id="cd06225">
    <property type="entry name" value="HAMP"/>
    <property type="match status" value="1"/>
</dbReference>
<dbReference type="InterPro" id="IPR009875">
    <property type="entry name" value="PilZ_domain"/>
</dbReference>
<dbReference type="PROSITE" id="PS50113">
    <property type="entry name" value="PAC"/>
    <property type="match status" value="1"/>
</dbReference>
<dbReference type="PROSITE" id="PS50111">
    <property type="entry name" value="CHEMOTAXIS_TRANSDUC_2"/>
    <property type="match status" value="1"/>
</dbReference>
<evidence type="ECO:0000256" key="3">
    <source>
        <dbReference type="PROSITE-ProRule" id="PRU00284"/>
    </source>
</evidence>
<dbReference type="Pfam" id="PF00672">
    <property type="entry name" value="HAMP"/>
    <property type="match status" value="1"/>
</dbReference>
<dbReference type="Pfam" id="PF00015">
    <property type="entry name" value="MCPsignal"/>
    <property type="match status" value="1"/>
</dbReference>
<feature type="domain" description="PAC" evidence="6">
    <location>
        <begin position="333"/>
        <end position="385"/>
    </location>
</feature>
<dbReference type="InterPro" id="IPR000700">
    <property type="entry name" value="PAS-assoc_C"/>
</dbReference>
<protein>
    <submittedName>
        <fullName evidence="8">HAMP domain-containing protein</fullName>
    </submittedName>
</protein>
<dbReference type="InterPro" id="IPR004089">
    <property type="entry name" value="MCPsignal_dom"/>
</dbReference>
<evidence type="ECO:0000259" key="7">
    <source>
        <dbReference type="PROSITE" id="PS50885"/>
    </source>
</evidence>
<proteinExistence type="inferred from homology"/>
<dbReference type="RefSeq" id="WP_154509654.1">
    <property type="nucleotide sequence ID" value="NZ_JAXELC010000003.1"/>
</dbReference>
<dbReference type="SMART" id="SM00283">
    <property type="entry name" value="MA"/>
    <property type="match status" value="1"/>
</dbReference>
<dbReference type="SUPFAM" id="SSF141371">
    <property type="entry name" value="PilZ domain-like"/>
    <property type="match status" value="1"/>
</dbReference>
<organism evidence="8 9">
    <name type="scientific">Desulfovibrio porci</name>
    <dbReference type="NCBI Taxonomy" id="2605782"/>
    <lineage>
        <taxon>Bacteria</taxon>
        <taxon>Pseudomonadati</taxon>
        <taxon>Thermodesulfobacteriota</taxon>
        <taxon>Desulfovibrionia</taxon>
        <taxon>Desulfovibrionales</taxon>
        <taxon>Desulfovibrionaceae</taxon>
        <taxon>Desulfovibrio</taxon>
    </lineage>
</organism>
<evidence type="ECO:0000256" key="2">
    <source>
        <dbReference type="ARBA" id="ARBA00029447"/>
    </source>
</evidence>
<evidence type="ECO:0000313" key="8">
    <source>
        <dbReference type="EMBL" id="MSS27376.1"/>
    </source>
</evidence>
<comment type="similarity">
    <text evidence="2">Belongs to the methyl-accepting chemotaxis (MCP) protein family.</text>
</comment>
<evidence type="ECO:0000259" key="6">
    <source>
        <dbReference type="PROSITE" id="PS50113"/>
    </source>
</evidence>
<dbReference type="SMART" id="SM00304">
    <property type="entry name" value="HAMP"/>
    <property type="match status" value="1"/>
</dbReference>
<evidence type="ECO:0000313" key="9">
    <source>
        <dbReference type="Proteomes" id="UP000477488"/>
    </source>
</evidence>
<dbReference type="CDD" id="cd11386">
    <property type="entry name" value="MCP_signal"/>
    <property type="match status" value="1"/>
</dbReference>
<dbReference type="InterPro" id="IPR003660">
    <property type="entry name" value="HAMP_dom"/>
</dbReference>
<dbReference type="PANTHER" id="PTHR32089">
    <property type="entry name" value="METHYL-ACCEPTING CHEMOTAXIS PROTEIN MCPB"/>
    <property type="match status" value="1"/>
</dbReference>
<evidence type="ECO:0000256" key="1">
    <source>
        <dbReference type="ARBA" id="ARBA00023224"/>
    </source>
</evidence>
<dbReference type="Pfam" id="PF13682">
    <property type="entry name" value="CZB"/>
    <property type="match status" value="1"/>
</dbReference>
<dbReference type="InterPro" id="IPR013656">
    <property type="entry name" value="PAS_4"/>
</dbReference>
<keyword evidence="4" id="KW-0812">Transmembrane</keyword>
<dbReference type="InterPro" id="IPR035965">
    <property type="entry name" value="PAS-like_dom_sf"/>
</dbReference>
<dbReference type="SUPFAM" id="SSF55785">
    <property type="entry name" value="PYP-like sensor domain (PAS domain)"/>
    <property type="match status" value="1"/>
</dbReference>
<dbReference type="GO" id="GO:0016020">
    <property type="term" value="C:membrane"/>
    <property type="evidence" value="ECO:0007669"/>
    <property type="project" value="InterPro"/>
</dbReference>
<dbReference type="Gene3D" id="1.10.287.950">
    <property type="entry name" value="Methyl-accepting chemotaxis protein"/>
    <property type="match status" value="1"/>
</dbReference>
<dbReference type="Gene3D" id="3.30.450.20">
    <property type="entry name" value="PAS domain"/>
    <property type="match status" value="1"/>
</dbReference>
<dbReference type="Pfam" id="PF07238">
    <property type="entry name" value="PilZ"/>
    <property type="match status" value="1"/>
</dbReference>
<accession>A0A6L5XJK7</accession>
<dbReference type="SUPFAM" id="SSF58104">
    <property type="entry name" value="Methyl-accepting chemotaxis protein (MCP) signaling domain"/>
    <property type="match status" value="1"/>
</dbReference>
<dbReference type="PROSITE" id="PS50885">
    <property type="entry name" value="HAMP"/>
    <property type="match status" value="1"/>
</dbReference>
<keyword evidence="4" id="KW-1133">Transmembrane helix</keyword>
<dbReference type="Gene3D" id="1.20.120.30">
    <property type="entry name" value="Aspartate receptor, ligand-binding domain"/>
    <property type="match status" value="1"/>
</dbReference>
<dbReference type="EMBL" id="VUMH01000003">
    <property type="protein sequence ID" value="MSS27376.1"/>
    <property type="molecule type" value="Genomic_DNA"/>
</dbReference>
<dbReference type="GO" id="GO:0035438">
    <property type="term" value="F:cyclic-di-GMP binding"/>
    <property type="evidence" value="ECO:0007669"/>
    <property type="project" value="InterPro"/>
</dbReference>
<feature type="domain" description="Methyl-accepting transducer" evidence="5">
    <location>
        <begin position="400"/>
        <end position="636"/>
    </location>
</feature>
<feature type="domain" description="HAMP" evidence="7">
    <location>
        <begin position="210"/>
        <end position="261"/>
    </location>
</feature>
<reference evidence="8 9" key="1">
    <citation type="submission" date="2019-09" db="EMBL/GenBank/DDBJ databases">
        <title>In-depth cultivation of the pig gut microbiome towards novel bacterial diversity and tailored functional studies.</title>
        <authorList>
            <person name="Wylensek D."/>
            <person name="Hitch T.C.A."/>
            <person name="Clavel T."/>
        </authorList>
    </citation>
    <scope>NUCLEOTIDE SEQUENCE [LARGE SCALE GENOMIC DNA]</scope>
    <source>
        <strain evidence="8 9">PG-178-WT-4</strain>
    </source>
</reference>
<keyword evidence="9" id="KW-1185">Reference proteome</keyword>
<evidence type="ECO:0000256" key="4">
    <source>
        <dbReference type="SAM" id="Phobius"/>
    </source>
</evidence>
<dbReference type="Proteomes" id="UP000477488">
    <property type="component" value="Unassembled WGS sequence"/>
</dbReference>
<keyword evidence="1 3" id="KW-0807">Transducer</keyword>
<dbReference type="InterPro" id="IPR025991">
    <property type="entry name" value="Chemoreceptor_zinc-bind_dom"/>
</dbReference>
<dbReference type="PANTHER" id="PTHR32089:SF112">
    <property type="entry name" value="LYSOZYME-LIKE PROTEIN-RELATED"/>
    <property type="match status" value="1"/>
</dbReference>
<keyword evidence="4" id="KW-0472">Membrane</keyword>
<dbReference type="AlphaFoldDB" id="A0A6L5XJK7"/>
<dbReference type="Gene3D" id="6.10.340.10">
    <property type="match status" value="1"/>
</dbReference>
<evidence type="ECO:0000259" key="5">
    <source>
        <dbReference type="PROSITE" id="PS50111"/>
    </source>
</evidence>
<dbReference type="GO" id="GO:0007165">
    <property type="term" value="P:signal transduction"/>
    <property type="evidence" value="ECO:0007669"/>
    <property type="project" value="UniProtKB-KW"/>
</dbReference>
<name>A0A6L5XJK7_9BACT</name>
<dbReference type="Pfam" id="PF08448">
    <property type="entry name" value="PAS_4"/>
    <property type="match status" value="1"/>
</dbReference>
<comment type="caution">
    <text evidence="8">The sequence shown here is derived from an EMBL/GenBank/DDBJ whole genome shotgun (WGS) entry which is preliminary data.</text>
</comment>
<dbReference type="Gene3D" id="2.40.10.220">
    <property type="entry name" value="predicted glycosyltransferase like domains"/>
    <property type="match status" value="1"/>
</dbReference>
<gene>
    <name evidence="8" type="ORF">FYJ44_04790</name>
</gene>